<dbReference type="InterPro" id="IPR001492">
    <property type="entry name" value="Flagellin"/>
</dbReference>
<feature type="domain" description="Flagellin N-terminal" evidence="5">
    <location>
        <begin position="21"/>
        <end position="137"/>
    </location>
</feature>
<dbReference type="Proteomes" id="UP000244904">
    <property type="component" value="Unassembled WGS sequence"/>
</dbReference>
<evidence type="ECO:0000256" key="2">
    <source>
        <dbReference type="ARBA" id="ARBA00004613"/>
    </source>
</evidence>
<dbReference type="PANTHER" id="PTHR42792">
    <property type="entry name" value="FLAGELLIN"/>
    <property type="match status" value="1"/>
</dbReference>
<organism evidence="6 7">
    <name type="scientific">Pseudoprimorskyibacter insulae</name>
    <dbReference type="NCBI Taxonomy" id="1695997"/>
    <lineage>
        <taxon>Bacteria</taxon>
        <taxon>Pseudomonadati</taxon>
        <taxon>Pseudomonadota</taxon>
        <taxon>Alphaproteobacteria</taxon>
        <taxon>Rhodobacterales</taxon>
        <taxon>Paracoccaceae</taxon>
        <taxon>Pseudoprimorskyibacter</taxon>
    </lineage>
</organism>
<keyword evidence="6" id="KW-0282">Flagellum</keyword>
<dbReference type="SUPFAM" id="SSF64518">
    <property type="entry name" value="Phase 1 flagellin"/>
    <property type="match status" value="1"/>
</dbReference>
<dbReference type="RefSeq" id="WP_108885983.1">
    <property type="nucleotide sequence ID" value="NZ_OMOJ01000003.1"/>
</dbReference>
<dbReference type="InterPro" id="IPR013384">
    <property type="entry name" value="Flagell_FlgL"/>
</dbReference>
<dbReference type="Pfam" id="PF00669">
    <property type="entry name" value="Flagellin_N"/>
    <property type="match status" value="1"/>
</dbReference>
<name>A0A2R8AVQ5_9RHOB</name>
<evidence type="ECO:0000313" key="7">
    <source>
        <dbReference type="Proteomes" id="UP000244904"/>
    </source>
</evidence>
<evidence type="ECO:0000256" key="3">
    <source>
        <dbReference type="ARBA" id="ARBA00005709"/>
    </source>
</evidence>
<evidence type="ECO:0000259" key="5">
    <source>
        <dbReference type="Pfam" id="PF00669"/>
    </source>
</evidence>
<keyword evidence="6" id="KW-0969">Cilium</keyword>
<accession>A0A2R8AVQ5</accession>
<keyword evidence="4" id="KW-0975">Bacterial flagellum</keyword>
<proteinExistence type="inferred from homology"/>
<gene>
    <name evidence="6" type="primary">flgL</name>
    <name evidence="6" type="ORF">PRI8871_01907</name>
</gene>
<dbReference type="OrthoDB" id="7835373at2"/>
<keyword evidence="6" id="KW-0966">Cell projection</keyword>
<keyword evidence="7" id="KW-1185">Reference proteome</keyword>
<dbReference type="GO" id="GO:0005576">
    <property type="term" value="C:extracellular region"/>
    <property type="evidence" value="ECO:0007669"/>
    <property type="project" value="UniProtKB-SubCell"/>
</dbReference>
<dbReference type="Gene3D" id="1.20.1330.10">
    <property type="entry name" value="f41 fragment of flagellin, N-terminal domain"/>
    <property type="match status" value="1"/>
</dbReference>
<dbReference type="PANTHER" id="PTHR42792:SF1">
    <property type="entry name" value="FLAGELLAR HOOK-ASSOCIATED PROTEIN 3"/>
    <property type="match status" value="1"/>
</dbReference>
<comment type="subcellular location">
    <subcellularLocation>
        <location evidence="1">Bacterial flagellum</location>
    </subcellularLocation>
    <subcellularLocation>
        <location evidence="2">Secreted</location>
    </subcellularLocation>
</comment>
<protein>
    <submittedName>
        <fullName evidence="6">Flagellar hook-associated protein 3</fullName>
    </submittedName>
</protein>
<sequence length="415" mass="44246">MTIGTPLFHALNVRAFSRLDTEISSLQDEISTGKNDPLPSADTVRALRLSAAQEHKTALDRYDRNLDRAAARLDVTDTTLGNVVDTMQRFSELAVRGASDISPTERESMRLEAVQLRGMLIDFANSHDSTGRPLFGGHLPSGQAFTDTAAGVAYNGDAGIHKLRVSESSFARTGLNGVEAFMSVPDGTGNNVSVFEMVDAFVRTLSPDGERLATDLSGDDSLEMAFSLTRQPAEWSFKLSGPEGSVDLSATVSADAPDVLVDAVNAHTAATGITAELGADGKSIRFLADGPVSVSDANANPAPGAILARLAGQGSETGLLVRPEQITLNQIDRVRAAADHFADLRARVGAMNATVEKRSQGMADRQLLADKLMSGISDLDVPKAITKLQQLMTTKDVAQQTYVKIGQTNLFNYLR</sequence>
<dbReference type="EMBL" id="OMOJ01000003">
    <property type="protein sequence ID" value="SPF80105.1"/>
    <property type="molecule type" value="Genomic_DNA"/>
</dbReference>
<dbReference type="GO" id="GO:0009424">
    <property type="term" value="C:bacterial-type flagellum hook"/>
    <property type="evidence" value="ECO:0007669"/>
    <property type="project" value="InterPro"/>
</dbReference>
<evidence type="ECO:0000313" key="6">
    <source>
        <dbReference type="EMBL" id="SPF80105.1"/>
    </source>
</evidence>
<dbReference type="GO" id="GO:0005198">
    <property type="term" value="F:structural molecule activity"/>
    <property type="evidence" value="ECO:0007669"/>
    <property type="project" value="InterPro"/>
</dbReference>
<dbReference type="GO" id="GO:0071973">
    <property type="term" value="P:bacterial-type flagellum-dependent cell motility"/>
    <property type="evidence" value="ECO:0007669"/>
    <property type="project" value="InterPro"/>
</dbReference>
<dbReference type="AlphaFoldDB" id="A0A2R8AVQ5"/>
<evidence type="ECO:0000256" key="4">
    <source>
        <dbReference type="ARBA" id="ARBA00023143"/>
    </source>
</evidence>
<comment type="similarity">
    <text evidence="3">Belongs to the bacterial flagellin family.</text>
</comment>
<dbReference type="NCBIfam" id="TIGR02550">
    <property type="entry name" value="flagell_flgL"/>
    <property type="match status" value="1"/>
</dbReference>
<evidence type="ECO:0000256" key="1">
    <source>
        <dbReference type="ARBA" id="ARBA00004365"/>
    </source>
</evidence>
<reference evidence="7" key="1">
    <citation type="submission" date="2018-03" db="EMBL/GenBank/DDBJ databases">
        <authorList>
            <person name="Rodrigo-Torres L."/>
            <person name="Arahal R. D."/>
            <person name="Lucena T."/>
        </authorList>
    </citation>
    <scope>NUCLEOTIDE SEQUENCE [LARGE SCALE GENOMIC DNA]</scope>
    <source>
        <strain evidence="7">CECT 8871</strain>
    </source>
</reference>
<dbReference type="InterPro" id="IPR001029">
    <property type="entry name" value="Flagellin_N"/>
</dbReference>